<keyword evidence="5" id="KW-1185">Reference proteome</keyword>
<dbReference type="Proteomes" id="UP000694520">
    <property type="component" value="Chromosome X"/>
</dbReference>
<feature type="transmembrane region" description="Helical" evidence="3">
    <location>
        <begin position="119"/>
        <end position="137"/>
    </location>
</feature>
<keyword evidence="3" id="KW-1133">Transmembrane helix</keyword>
<reference evidence="4" key="2">
    <citation type="submission" date="2025-08" db="UniProtKB">
        <authorList>
            <consortium name="Ensembl"/>
        </authorList>
    </citation>
    <scope>IDENTIFICATION</scope>
</reference>
<evidence type="ECO:0000256" key="1">
    <source>
        <dbReference type="ARBA" id="ARBA00023157"/>
    </source>
</evidence>
<proteinExistence type="predicted"/>
<name>A0A8B9XA56_BOSMU</name>
<feature type="region of interest" description="Disordered" evidence="2">
    <location>
        <begin position="279"/>
        <end position="312"/>
    </location>
</feature>
<organism evidence="4 5">
    <name type="scientific">Bos mutus grunniens</name>
    <name type="common">Wild yak</name>
    <name type="synonym">Bos grunniens</name>
    <dbReference type="NCBI Taxonomy" id="30521"/>
    <lineage>
        <taxon>Eukaryota</taxon>
        <taxon>Metazoa</taxon>
        <taxon>Chordata</taxon>
        <taxon>Craniata</taxon>
        <taxon>Vertebrata</taxon>
        <taxon>Euteleostomi</taxon>
        <taxon>Mammalia</taxon>
        <taxon>Eutheria</taxon>
        <taxon>Laurasiatheria</taxon>
        <taxon>Artiodactyla</taxon>
        <taxon>Ruminantia</taxon>
        <taxon>Pecora</taxon>
        <taxon>Bovidae</taxon>
        <taxon>Bovinae</taxon>
        <taxon>Bos</taxon>
    </lineage>
</organism>
<dbReference type="GeneTree" id="ENSGT00390000007953"/>
<dbReference type="InterPro" id="IPR055331">
    <property type="entry name" value="FMR1-like"/>
</dbReference>
<reference evidence="4" key="3">
    <citation type="submission" date="2025-09" db="UniProtKB">
        <authorList>
            <consortium name="Ensembl"/>
        </authorList>
    </citation>
    <scope>IDENTIFICATION</scope>
</reference>
<dbReference type="InterPro" id="IPR044913">
    <property type="entry name" value="P_trefoil_dom_sf"/>
</dbReference>
<dbReference type="Ensembl" id="ENSBGRT00000021843.1">
    <property type="protein sequence ID" value="ENSBGRP00000018845.1"/>
    <property type="gene ID" value="ENSBGRG00000011977.1"/>
</dbReference>
<dbReference type="PANTHER" id="PTHR37360">
    <property type="entry name" value="FRAGILE X MENTAL RETARDATION 1 NEIGHBOR PROTEIN"/>
    <property type="match status" value="1"/>
</dbReference>
<dbReference type="AlphaFoldDB" id="A0A8B9XA56"/>
<feature type="region of interest" description="Disordered" evidence="2">
    <location>
        <begin position="21"/>
        <end position="102"/>
    </location>
</feature>
<keyword evidence="3" id="KW-0812">Transmembrane</keyword>
<evidence type="ECO:0000256" key="3">
    <source>
        <dbReference type="SAM" id="Phobius"/>
    </source>
</evidence>
<dbReference type="PANTHER" id="PTHR37360:SF1">
    <property type="entry name" value="FMR1 NEIGHBOR PROTEIN"/>
    <property type="match status" value="1"/>
</dbReference>
<dbReference type="SUPFAM" id="SSF57492">
    <property type="entry name" value="Trefoil"/>
    <property type="match status" value="1"/>
</dbReference>
<feature type="transmembrane region" description="Helical" evidence="3">
    <location>
        <begin position="233"/>
        <end position="256"/>
    </location>
</feature>
<evidence type="ECO:0000256" key="2">
    <source>
        <dbReference type="SAM" id="MobiDB-lite"/>
    </source>
</evidence>
<accession>A0A8B9XA56</accession>
<feature type="compositionally biased region" description="Low complexity" evidence="2">
    <location>
        <begin position="85"/>
        <end position="98"/>
    </location>
</feature>
<keyword evidence="3" id="KW-0472">Membrane</keyword>
<evidence type="ECO:0000313" key="4">
    <source>
        <dbReference type="Ensembl" id="ENSBGRP00000018845.1"/>
    </source>
</evidence>
<protein>
    <submittedName>
        <fullName evidence="4">Uncharacterized protein</fullName>
    </submittedName>
</protein>
<reference evidence="4" key="1">
    <citation type="submission" date="2019-05" db="EMBL/GenBank/DDBJ databases">
        <authorList>
            <person name="Zhang S."/>
            <person name="Liu J."/>
        </authorList>
    </citation>
    <scope>NUCLEOTIDE SEQUENCE [LARGE SCALE GENOMIC DNA]</scope>
</reference>
<feature type="compositionally biased region" description="Basic residues" evidence="2">
    <location>
        <begin position="38"/>
        <end position="60"/>
    </location>
</feature>
<sequence length="312" mass="35591">MSRKRHCPEVFWVLGGHQRGSTSAWQPPRIMPTDRKSTRGRIRSRTRARIRALRRARSKKVNLGGESSAENRAENPAMGSQPRGSMASAQQSRGQAASVHGVRGGTRRSTLKVWVSQRFGLFLLGFWFLLLLCFYMSTGYMDSVSANNYILWSSENADGQSLNETSALRSLIRFFFPTTCVPVEGQVLMPCKQGQDLNKDECLKYKCCYSSIETATVSCFAPLRDKPTQMFRMFGFGAMSMVFLGCLPMYCCSFCWKSRWAGLLRRRFNRTLKRLKKHRKKPKRDTEMLETAVDEEGYGDEKDQETTALFSQ</sequence>
<keyword evidence="1" id="KW-1015">Disulfide bond</keyword>
<evidence type="ECO:0000313" key="5">
    <source>
        <dbReference type="Proteomes" id="UP000694520"/>
    </source>
</evidence>